<dbReference type="OrthoDB" id="5432174at2"/>
<protein>
    <recommendedName>
        <fullName evidence="1">Putative regulatory protein AUC31_17140</fullName>
    </recommendedName>
</protein>
<dbReference type="HAMAP" id="MF_01503">
    <property type="entry name" value="RemA"/>
    <property type="match status" value="1"/>
</dbReference>
<dbReference type="EMBL" id="CP013659">
    <property type="protein sequence ID" value="ALS76837.1"/>
    <property type="molecule type" value="Genomic_DNA"/>
</dbReference>
<dbReference type="Pfam" id="PF04025">
    <property type="entry name" value="RemA-like"/>
    <property type="match status" value="1"/>
</dbReference>
<sequence>MKRKPKFISIGAGNAVSVNRIVSMIQPDSAPSKRLMQEARSKGLLVDATGGKKTKSIFIMDSDHVVISALSVETALARIEEKDDEASEG</sequence>
<evidence type="ECO:0000313" key="3">
    <source>
        <dbReference type="Proteomes" id="UP000067683"/>
    </source>
</evidence>
<evidence type="ECO:0000256" key="1">
    <source>
        <dbReference type="HAMAP-Rule" id="MF_01503"/>
    </source>
</evidence>
<gene>
    <name evidence="2" type="ORF">AUC31_17140</name>
</gene>
<keyword evidence="3" id="KW-1185">Reference proteome</keyword>
<accession>A0A0U2ZI03</accession>
<organism evidence="2 3">
    <name type="scientific">Planococcus rifietoensis</name>
    <dbReference type="NCBI Taxonomy" id="200991"/>
    <lineage>
        <taxon>Bacteria</taxon>
        <taxon>Bacillati</taxon>
        <taxon>Bacillota</taxon>
        <taxon>Bacilli</taxon>
        <taxon>Bacillales</taxon>
        <taxon>Caryophanaceae</taxon>
        <taxon>Planococcus</taxon>
    </lineage>
</organism>
<dbReference type="STRING" id="200991.AUC31_17140"/>
<name>A0A0U2ZI03_9BACL</name>
<comment type="similarity">
    <text evidence="1">Belongs to the RemA family.</text>
</comment>
<dbReference type="KEGG" id="prt:AUC31_17140"/>
<proteinExistence type="inferred from homology"/>
<dbReference type="Proteomes" id="UP000067683">
    <property type="component" value="Chromosome"/>
</dbReference>
<reference evidence="2" key="1">
    <citation type="submission" date="2016-01" db="EMBL/GenBank/DDBJ databases">
        <title>Complete genome of Planococcus rifietoensis type strain M8.</title>
        <authorList>
            <person name="See-Too W.S."/>
        </authorList>
    </citation>
    <scope>NUCLEOTIDE SEQUENCE [LARGE SCALE GENOMIC DNA]</scope>
    <source>
        <strain evidence="2">M8</strain>
    </source>
</reference>
<dbReference type="AlphaFoldDB" id="A0A0U2ZI03"/>
<dbReference type="PANTHER" id="PTHR38449">
    <property type="entry name" value="REGULATORY PROTEIN TM_1690-RELATED"/>
    <property type="match status" value="1"/>
</dbReference>
<dbReference type="PANTHER" id="PTHR38449:SF1">
    <property type="entry name" value="REGULATORY PROTEIN SSL2874-RELATED"/>
    <property type="match status" value="1"/>
</dbReference>
<dbReference type="RefSeq" id="WP_058383538.1">
    <property type="nucleotide sequence ID" value="NZ_CP013659.2"/>
</dbReference>
<evidence type="ECO:0000313" key="2">
    <source>
        <dbReference type="EMBL" id="ALS76837.1"/>
    </source>
</evidence>
<dbReference type="InterPro" id="IPR007169">
    <property type="entry name" value="RemA-like"/>
</dbReference>
<dbReference type="NCBIfam" id="NF003315">
    <property type="entry name" value="PRK04323.1"/>
    <property type="match status" value="1"/>
</dbReference>